<comment type="caution">
    <text evidence="3">The sequence shown here is derived from an EMBL/GenBank/DDBJ whole genome shotgun (WGS) entry which is preliminary data.</text>
</comment>
<dbReference type="EMBL" id="CAJJDN010000068">
    <property type="protein sequence ID" value="CAD8097254.1"/>
    <property type="molecule type" value="Genomic_DNA"/>
</dbReference>
<keyword evidence="4" id="KW-1185">Reference proteome</keyword>
<evidence type="ECO:0008006" key="5">
    <source>
        <dbReference type="Google" id="ProtNLM"/>
    </source>
</evidence>
<keyword evidence="1" id="KW-0812">Transmembrane</keyword>
<gene>
    <name evidence="3" type="ORF">PSON_ATCC_30995.1.T0680050</name>
</gene>
<dbReference type="Proteomes" id="UP000692954">
    <property type="component" value="Unassembled WGS sequence"/>
</dbReference>
<feature type="transmembrane region" description="Helical" evidence="1">
    <location>
        <begin position="1666"/>
        <end position="1688"/>
    </location>
</feature>
<sequence>MIIIQFFYLLFLSFSQETENEKNFLQLGTSVQGFISPRTQNHKFYIFVVPELKNGTDLIVQLKTLNPNSDPNLYISKSNREPLSIKDADVKACEAKGMDVCVIDNHLIKENDLLYISVVSRFPSRYTLRIELDQEQILKIDSFLTFKMNNEKQSQIIDFEIEEFIYDQTEIELNVQVLNQEQLEEPFLVFMNKYDNGPPSNDKYDYKAIDTWENQKVIEFNQTKSQEKYKILIQGEQGALFRVIATRSESLKTLNQYESVIQVVNKGEYDFYRLENYGNFDCDIGIRLTPFKGYAKLYVHYNSQPPLLESYEWQDEKQEGEFVYISQLELKNKNITLSNLYIAIVGQELCTYQLKSTCENDFYIFSGVFYQRDIQQSEIIKLRIVDDQNENHQIQINLNTLRGVVNFLITNCEDQVQCPLSEELFTNQLKYEKIQDYTMIYSNQKQQTQFVLNCQNWCVYYLIAIVDKNSKQYGRFSIQYKIIEKTMNLLSNTPHKSTVMKDEYQYYKFFVSDQDELLRLHFLVTSIQGDVSMYLSTTNQQPNKENFEFQSKNNSINFGGRYGTKPQSGTYYLSIYGESFSKYMITVWTIKNFEDFRQLGRFPWHYIQLYQGDAHENYLYDDEFVLYKIDMKGYSQQNKDSINVVIQKTYGQLQMFGFDHPETDETKAIWQSGQIITILMDDPYYPEILYLKIKLIGKESNSANFRIAFYSFYQTIDLMIDEPFFNFLPANYFQSFKYEYQRKENFVISKRSFEFDQTSLIFDFEKPSGLEVRFSKNNNSFIVEQIQDNYCLYQSKICSEYFYFSIHTKLDQFYSILISKINLSQVQLKEDQPISKTLPRVEDYFYLYCYGEEVNVIAFTYYGELIIYASIVQTLDSPEANKNNHNKISKKQKIHSQASIYFSQSELQKHNCNDKCIIKLTVVVSEEYYTADINSEMYDYTIQLNSKLILLRESEVQEGTLKKDEFKFYKLRIYNNDNDKNLMIMLKPDINCDADLFVSKSEYPNLDRYDWGSFDYWSDSLIIEPGNNLHPNLTGDYYVGVHGYQECQFVIQYHLGKIEAYDIFQNQPFKFYVKEDYTVYFRVYSFQQTTPFMIFVQSLSETAYFFVDEVEQASAKFSSFQKDVTQFKYNNSKKGYQKRFVTDPLNQDSVLIIALRTMISEIVTIQVSCEETQIYLESQTLIQYILEQNQNVTFIINPNQDSLSTQFQIHLFSGSISCEYSFEKFFTNENQIPIHLLNIDGNNYENQFNITNQENSNLKIHIEAIYSSYFSIQYFNENEENNYIYSIYPQYLSLKSQSEKQFQFINYDYSPLSSNLKTFSISVQIQEDWNALLANQKHRSPPIITVYSNTSQQQIQPIQQLILSNLIYNEYIQTDNQYKIVLKNQEQFEQQYQISVGTSDLRLLLPKIKQLGTIQFHQSTYWVLWQKSGYLFYQMQFCNGIFSVLAGQYYESLLNDQYDLKLDIRQKSVHGYLEKIEYAEMIFLKFDFIKQLNTKIPQAQYTIRVYQVEEKNDIPYDQFFPGFQGYLSSNITKNNDETINLLIQFSPLQFVNKDEQESFEVKKIEYSVILSEGNENDDVEINYCSEPQNENRIIRNLNDNDTYLTFNLTLPTFRWQIQRNFVFNILATVDLILYRDDQRVSLDYYYESQRVKWNSQQMMIQEEKPFNYQIIGISIAVILLIFAIIALIRMKKQRIISKYENSEIRVQQIEGIEMHYRGLNE</sequence>
<keyword evidence="1" id="KW-1133">Transmembrane helix</keyword>
<name>A0A8S1P2U3_9CILI</name>
<keyword evidence="1" id="KW-0472">Membrane</keyword>
<keyword evidence="2" id="KW-0732">Signal</keyword>
<accession>A0A8S1P2U3</accession>
<protein>
    <recommendedName>
        <fullName evidence="5">Transmembrane protein</fullName>
    </recommendedName>
</protein>
<evidence type="ECO:0000313" key="4">
    <source>
        <dbReference type="Proteomes" id="UP000692954"/>
    </source>
</evidence>
<feature type="signal peptide" evidence="2">
    <location>
        <begin position="1"/>
        <end position="20"/>
    </location>
</feature>
<organism evidence="3 4">
    <name type="scientific">Paramecium sonneborni</name>
    <dbReference type="NCBI Taxonomy" id="65129"/>
    <lineage>
        <taxon>Eukaryota</taxon>
        <taxon>Sar</taxon>
        <taxon>Alveolata</taxon>
        <taxon>Ciliophora</taxon>
        <taxon>Intramacronucleata</taxon>
        <taxon>Oligohymenophorea</taxon>
        <taxon>Peniculida</taxon>
        <taxon>Parameciidae</taxon>
        <taxon>Paramecium</taxon>
    </lineage>
</organism>
<evidence type="ECO:0000256" key="2">
    <source>
        <dbReference type="SAM" id="SignalP"/>
    </source>
</evidence>
<evidence type="ECO:0000256" key="1">
    <source>
        <dbReference type="SAM" id="Phobius"/>
    </source>
</evidence>
<reference evidence="3" key="1">
    <citation type="submission" date="2021-01" db="EMBL/GenBank/DDBJ databases">
        <authorList>
            <consortium name="Genoscope - CEA"/>
            <person name="William W."/>
        </authorList>
    </citation>
    <scope>NUCLEOTIDE SEQUENCE</scope>
</reference>
<feature type="chain" id="PRO_5035743908" description="Transmembrane protein" evidence="2">
    <location>
        <begin position="21"/>
        <end position="1721"/>
    </location>
</feature>
<evidence type="ECO:0000313" key="3">
    <source>
        <dbReference type="EMBL" id="CAD8097254.1"/>
    </source>
</evidence>
<dbReference type="OrthoDB" id="300119at2759"/>
<proteinExistence type="predicted"/>